<evidence type="ECO:0000313" key="4">
    <source>
        <dbReference type="EMBL" id="NEU76507.1"/>
    </source>
</evidence>
<dbReference type="Pfam" id="PF14159">
    <property type="entry name" value="CAAD"/>
    <property type="match status" value="1"/>
</dbReference>
<dbReference type="PANTHER" id="PTHR33222">
    <property type="match status" value="1"/>
</dbReference>
<dbReference type="PANTHER" id="PTHR33222:SF4">
    <property type="entry name" value="PROTEIN CURVATURE THYLAKOID 1A, CHLOROPLASTIC"/>
    <property type="match status" value="1"/>
</dbReference>
<reference evidence="4 5" key="1">
    <citation type="journal article" date="2015" name="Genome Announc.">
        <title>Draft Genome Sequence of Cyanobacterium Hassallia byssoidea Strain VB512170, Isolated from Monuments in India.</title>
        <authorList>
            <person name="Singh D."/>
            <person name="Chandrababunaidu M.M."/>
            <person name="Panda A."/>
            <person name="Sen D."/>
            <person name="Bhattacharyya S."/>
            <person name="Adhikary S.P."/>
            <person name="Tripathy S."/>
        </authorList>
    </citation>
    <scope>NUCLEOTIDE SEQUENCE [LARGE SCALE GENOMIC DNA]</scope>
    <source>
        <strain evidence="4 5">VB512170</strain>
    </source>
</reference>
<comment type="caution">
    <text evidence="4">The sequence shown here is derived from an EMBL/GenBank/DDBJ whole genome shotgun (WGS) entry which is preliminary data.</text>
</comment>
<sequence length="150" mass="16640">MDANLQQSEYATPASPQGMVAIEGSNPQNLPILPPASEPENQLQEFGQQVSDFLAKLPENLGRFFSEYKRPIINVGLFIAAILAVKIVLAILDALNDIPLLSPTFELVGISYSTWFTFRYLLKESTRQELSANIESFKKQTFGGSNVDQM</sequence>
<gene>
    <name evidence="4" type="ORF">PI95_029335</name>
</gene>
<keyword evidence="2" id="KW-1133">Transmembrane helix</keyword>
<feature type="domain" description="Cyanobacterial aminoacyl-tRNA synthetase CAAD" evidence="3">
    <location>
        <begin position="60"/>
        <end position="143"/>
    </location>
</feature>
<keyword evidence="2" id="KW-0812">Transmembrane</keyword>
<organism evidence="4 5">
    <name type="scientific">Hassallia byssoidea VB512170</name>
    <dbReference type="NCBI Taxonomy" id="1304833"/>
    <lineage>
        <taxon>Bacteria</taxon>
        <taxon>Bacillati</taxon>
        <taxon>Cyanobacteriota</taxon>
        <taxon>Cyanophyceae</taxon>
        <taxon>Nostocales</taxon>
        <taxon>Tolypothrichaceae</taxon>
        <taxon>Hassallia</taxon>
    </lineage>
</organism>
<dbReference type="GO" id="GO:0009579">
    <property type="term" value="C:thylakoid"/>
    <property type="evidence" value="ECO:0007669"/>
    <property type="project" value="InterPro"/>
</dbReference>
<dbReference type="AlphaFoldDB" id="A0A846HG93"/>
<dbReference type="RefSeq" id="WP_039752797.1">
    <property type="nucleotide sequence ID" value="NZ_JTCM02000115.1"/>
</dbReference>
<name>A0A846HG93_9CYAN</name>
<evidence type="ECO:0000313" key="5">
    <source>
        <dbReference type="Proteomes" id="UP000031549"/>
    </source>
</evidence>
<evidence type="ECO:0000256" key="1">
    <source>
        <dbReference type="ARBA" id="ARBA00004141"/>
    </source>
</evidence>
<proteinExistence type="predicted"/>
<feature type="transmembrane region" description="Helical" evidence="2">
    <location>
        <begin position="72"/>
        <end position="92"/>
    </location>
</feature>
<dbReference type="GO" id="GO:0016020">
    <property type="term" value="C:membrane"/>
    <property type="evidence" value="ECO:0007669"/>
    <property type="project" value="UniProtKB-SubCell"/>
</dbReference>
<feature type="transmembrane region" description="Helical" evidence="2">
    <location>
        <begin position="104"/>
        <end position="122"/>
    </location>
</feature>
<protein>
    <recommendedName>
        <fullName evidence="3">Cyanobacterial aminoacyl-tRNA synthetase CAAD domain-containing protein</fullName>
    </recommendedName>
</protein>
<dbReference type="InterPro" id="IPR033344">
    <property type="entry name" value="CURT1"/>
</dbReference>
<accession>A0A846HG93</accession>
<evidence type="ECO:0000259" key="3">
    <source>
        <dbReference type="Pfam" id="PF14159"/>
    </source>
</evidence>
<keyword evidence="5" id="KW-1185">Reference proteome</keyword>
<evidence type="ECO:0000256" key="2">
    <source>
        <dbReference type="SAM" id="Phobius"/>
    </source>
</evidence>
<dbReference type="Proteomes" id="UP000031549">
    <property type="component" value="Unassembled WGS sequence"/>
</dbReference>
<dbReference type="EMBL" id="JTCM02000115">
    <property type="protein sequence ID" value="NEU76507.1"/>
    <property type="molecule type" value="Genomic_DNA"/>
</dbReference>
<keyword evidence="2" id="KW-0472">Membrane</keyword>
<comment type="subcellular location">
    <subcellularLocation>
        <location evidence="1">Membrane</location>
        <topology evidence="1">Multi-pass membrane protein</topology>
    </subcellularLocation>
</comment>
<dbReference type="InterPro" id="IPR025564">
    <property type="entry name" value="CAAD_dom"/>
</dbReference>